<comment type="caution">
    <text evidence="1">The sequence shown here is derived from an EMBL/GenBank/DDBJ whole genome shotgun (WGS) entry which is preliminary data.</text>
</comment>
<dbReference type="RefSeq" id="WP_212494163.1">
    <property type="nucleotide sequence ID" value="NZ_JAFCJH010000036.1"/>
</dbReference>
<organism evidence="1 2">
    <name type="scientific">Bradyrhizobium jicamae</name>
    <dbReference type="NCBI Taxonomy" id="280332"/>
    <lineage>
        <taxon>Bacteria</taxon>
        <taxon>Pseudomonadati</taxon>
        <taxon>Pseudomonadota</taxon>
        <taxon>Alphaproteobacteria</taxon>
        <taxon>Hyphomicrobiales</taxon>
        <taxon>Nitrobacteraceae</taxon>
        <taxon>Bradyrhizobium</taxon>
    </lineage>
</organism>
<evidence type="ECO:0008006" key="3">
    <source>
        <dbReference type="Google" id="ProtNLM"/>
    </source>
</evidence>
<evidence type="ECO:0000313" key="1">
    <source>
        <dbReference type="EMBL" id="MBR0799274.1"/>
    </source>
</evidence>
<evidence type="ECO:0000313" key="2">
    <source>
        <dbReference type="Proteomes" id="UP001315278"/>
    </source>
</evidence>
<name>A0ABS5FR65_9BRAD</name>
<dbReference type="EMBL" id="JAFCJH010000036">
    <property type="protein sequence ID" value="MBR0799274.1"/>
    <property type="molecule type" value="Genomic_DNA"/>
</dbReference>
<reference evidence="2" key="1">
    <citation type="journal article" date="2021" name="ISME J.">
        <title>Evolutionary origin and ecological implication of a unique nif island in free-living Bradyrhizobium lineages.</title>
        <authorList>
            <person name="Tao J."/>
        </authorList>
    </citation>
    <scope>NUCLEOTIDE SEQUENCE [LARGE SCALE GENOMIC DNA]</scope>
    <source>
        <strain evidence="2">SZCCT0434</strain>
    </source>
</reference>
<protein>
    <recommendedName>
        <fullName evidence="3">Transposase DDE domain-containing protein</fullName>
    </recommendedName>
</protein>
<sequence length="90" mass="9879">MARAAVDHLKQWNFRQGRNSRREPGELIYCVLLQVPQLRLRATVLAGAKLCSRESANCAAAAHRCPITTQLNNSCGLATVDCWPTAGLMI</sequence>
<gene>
    <name evidence="1" type="ORF">JQ615_28180</name>
</gene>
<proteinExistence type="predicted"/>
<dbReference type="Proteomes" id="UP001315278">
    <property type="component" value="Unassembled WGS sequence"/>
</dbReference>
<accession>A0ABS5FR65</accession>
<keyword evidence="2" id="KW-1185">Reference proteome</keyword>